<name>T0RI82_SAPDV</name>
<sequence>MYFDWVLLSMAAIGALFLSSATTIGALHISADERHKLSHDLTLWQQKFGHDDHVRAAMKLVRGTLTTDDLLRRLKAAKDRLPALQAANPHATFSHLTKFALLTDNEFAQFVSSSSSPRCQRHRR</sequence>
<dbReference type="Proteomes" id="UP000030762">
    <property type="component" value="Unassembled WGS sequence"/>
</dbReference>
<evidence type="ECO:0000313" key="2">
    <source>
        <dbReference type="Proteomes" id="UP000030762"/>
    </source>
</evidence>
<dbReference type="GeneID" id="19953482"/>
<dbReference type="RefSeq" id="XP_008617059.1">
    <property type="nucleotide sequence ID" value="XM_008618837.1"/>
</dbReference>
<evidence type="ECO:0008006" key="3">
    <source>
        <dbReference type="Google" id="ProtNLM"/>
    </source>
</evidence>
<evidence type="ECO:0000313" key="1">
    <source>
        <dbReference type="EMBL" id="EQC29507.1"/>
    </source>
</evidence>
<dbReference type="InParanoid" id="T0RI82"/>
<proteinExistence type="predicted"/>
<dbReference type="EMBL" id="JH767183">
    <property type="protein sequence ID" value="EQC29507.1"/>
    <property type="molecule type" value="Genomic_DNA"/>
</dbReference>
<accession>T0RI82</accession>
<reference evidence="1 2" key="1">
    <citation type="submission" date="2012-04" db="EMBL/GenBank/DDBJ databases">
        <title>The Genome Sequence of Saprolegnia declina VS20.</title>
        <authorList>
            <consortium name="The Broad Institute Genome Sequencing Platform"/>
            <person name="Russ C."/>
            <person name="Nusbaum C."/>
            <person name="Tyler B."/>
            <person name="van West P."/>
            <person name="Dieguez-Uribeondo J."/>
            <person name="de Bruijn I."/>
            <person name="Tripathy S."/>
            <person name="Jiang R."/>
            <person name="Young S.K."/>
            <person name="Zeng Q."/>
            <person name="Gargeya S."/>
            <person name="Fitzgerald M."/>
            <person name="Haas B."/>
            <person name="Abouelleil A."/>
            <person name="Alvarado L."/>
            <person name="Arachchi H.M."/>
            <person name="Berlin A."/>
            <person name="Chapman S.B."/>
            <person name="Goldberg J."/>
            <person name="Griggs A."/>
            <person name="Gujja S."/>
            <person name="Hansen M."/>
            <person name="Howarth C."/>
            <person name="Imamovic A."/>
            <person name="Larimer J."/>
            <person name="McCowen C."/>
            <person name="Montmayeur A."/>
            <person name="Murphy C."/>
            <person name="Neiman D."/>
            <person name="Pearson M."/>
            <person name="Priest M."/>
            <person name="Roberts A."/>
            <person name="Saif S."/>
            <person name="Shea T."/>
            <person name="Sisk P."/>
            <person name="Sykes S."/>
            <person name="Wortman J."/>
            <person name="Nusbaum C."/>
            <person name="Birren B."/>
        </authorList>
    </citation>
    <scope>NUCLEOTIDE SEQUENCE [LARGE SCALE GENOMIC DNA]</scope>
    <source>
        <strain evidence="1 2">VS20</strain>
    </source>
</reference>
<organism evidence="1 2">
    <name type="scientific">Saprolegnia diclina (strain VS20)</name>
    <dbReference type="NCBI Taxonomy" id="1156394"/>
    <lineage>
        <taxon>Eukaryota</taxon>
        <taxon>Sar</taxon>
        <taxon>Stramenopiles</taxon>
        <taxon>Oomycota</taxon>
        <taxon>Saprolegniomycetes</taxon>
        <taxon>Saprolegniales</taxon>
        <taxon>Saprolegniaceae</taxon>
        <taxon>Saprolegnia</taxon>
    </lineage>
</organism>
<protein>
    <recommendedName>
        <fullName evidence="3">Cathepsin propeptide inhibitor domain-containing protein</fullName>
    </recommendedName>
</protein>
<dbReference type="VEuPathDB" id="FungiDB:SDRG_12755"/>
<dbReference type="AlphaFoldDB" id="T0RI82"/>
<keyword evidence="2" id="KW-1185">Reference proteome</keyword>
<gene>
    <name evidence="1" type="ORF">SDRG_12755</name>
</gene>